<feature type="transmembrane region" description="Helical" evidence="1">
    <location>
        <begin position="31"/>
        <end position="49"/>
    </location>
</feature>
<keyword evidence="1" id="KW-0812">Transmembrane</keyword>
<dbReference type="Proteomes" id="UP001197626">
    <property type="component" value="Chromosome"/>
</dbReference>
<accession>A0ABY3PCZ1</accession>
<reference evidence="2 3" key="1">
    <citation type="journal article" date="2022" name="Pathogens">
        <title>Staphylococcus ratti sp. nov. Isolated from a Lab Rat.</title>
        <authorList>
            <person name="Kovarovic V."/>
            <person name="Sedlacek I."/>
            <person name="Petras P."/>
            <person name="Kralova S."/>
            <person name="Maslanova I."/>
            <person name="Svec P."/>
            <person name="Neumann-Schaal M."/>
            <person name="Botka T."/>
            <person name="Gelbicova T."/>
            <person name="Stankova E."/>
            <person name="Doskar J."/>
            <person name="Pantucek R."/>
        </authorList>
    </citation>
    <scope>NUCLEOTIDE SEQUENCE [LARGE SCALE GENOMIC DNA]</scope>
    <source>
        <strain evidence="2 3">CCM 9025</strain>
    </source>
</reference>
<evidence type="ECO:0000313" key="2">
    <source>
        <dbReference type="EMBL" id="UEX90171.1"/>
    </source>
</evidence>
<proteinExistence type="predicted"/>
<dbReference type="EMBL" id="CP086654">
    <property type="protein sequence ID" value="UEX90171.1"/>
    <property type="molecule type" value="Genomic_DNA"/>
</dbReference>
<protein>
    <submittedName>
        <fullName evidence="2">Uncharacterized protein</fullName>
    </submittedName>
</protein>
<organism evidence="2 3">
    <name type="scientific">Staphylococcus ratti</name>
    <dbReference type="NCBI Taxonomy" id="2892440"/>
    <lineage>
        <taxon>Bacteria</taxon>
        <taxon>Bacillati</taxon>
        <taxon>Bacillota</taxon>
        <taxon>Bacilli</taxon>
        <taxon>Bacillales</taxon>
        <taxon>Staphylococcaceae</taxon>
        <taxon>Staphylococcus</taxon>
    </lineage>
</organism>
<keyword evidence="1" id="KW-0472">Membrane</keyword>
<keyword evidence="3" id="KW-1185">Reference proteome</keyword>
<evidence type="ECO:0000256" key="1">
    <source>
        <dbReference type="SAM" id="Phobius"/>
    </source>
</evidence>
<evidence type="ECO:0000313" key="3">
    <source>
        <dbReference type="Proteomes" id="UP001197626"/>
    </source>
</evidence>
<gene>
    <name evidence="2" type="ORF">LN051_00385</name>
</gene>
<dbReference type="RefSeq" id="WP_229292668.1">
    <property type="nucleotide sequence ID" value="NZ_CP086654.1"/>
</dbReference>
<sequence length="56" mass="6557">MAKKRKVYLILLIITALAVYALPQITGNYHFSTRVFEIIPFIFFVLFLFSSDDKQD</sequence>
<keyword evidence="1" id="KW-1133">Transmembrane helix</keyword>
<name>A0ABY3PCZ1_9STAP</name>